<dbReference type="Pfam" id="PF02599">
    <property type="entry name" value="CsrA"/>
    <property type="match status" value="1"/>
</dbReference>
<evidence type="ECO:0000313" key="7">
    <source>
        <dbReference type="Proteomes" id="UP000265882"/>
    </source>
</evidence>
<evidence type="ECO:0000256" key="1">
    <source>
        <dbReference type="ARBA" id="ARBA00022490"/>
    </source>
</evidence>
<comment type="subcellular location">
    <subcellularLocation>
        <location evidence="5">Cytoplasm</location>
    </subcellularLocation>
</comment>
<dbReference type="GO" id="GO:0045947">
    <property type="term" value="P:negative regulation of translational initiation"/>
    <property type="evidence" value="ECO:0007669"/>
    <property type="project" value="UniProtKB-UniRule"/>
</dbReference>
<dbReference type="Gene3D" id="2.60.40.4380">
    <property type="entry name" value="Translational regulator CsrA"/>
    <property type="match status" value="1"/>
</dbReference>
<keyword evidence="1 5" id="KW-0963">Cytoplasm</keyword>
<dbReference type="PANTHER" id="PTHR34984:SF1">
    <property type="entry name" value="CARBON STORAGE REGULATOR"/>
    <property type="match status" value="1"/>
</dbReference>
<organism evidence="6 7">
    <name type="scientific">Abyssobacteria bacterium (strain SURF_5)</name>
    <dbReference type="NCBI Taxonomy" id="2093360"/>
    <lineage>
        <taxon>Bacteria</taxon>
        <taxon>Pseudomonadati</taxon>
        <taxon>Candidatus Hydrogenedentota</taxon>
        <taxon>Candidatus Abyssobacteria</taxon>
    </lineage>
</organism>
<dbReference type="EMBL" id="QZKU01000012">
    <property type="protein sequence ID" value="RJP26172.1"/>
    <property type="molecule type" value="Genomic_DNA"/>
</dbReference>
<dbReference type="InterPro" id="IPR003751">
    <property type="entry name" value="CsrA"/>
</dbReference>
<reference evidence="6 7" key="1">
    <citation type="journal article" date="2017" name="ISME J.">
        <title>Energy and carbon metabolisms in a deep terrestrial subsurface fluid microbial community.</title>
        <authorList>
            <person name="Momper L."/>
            <person name="Jungbluth S.P."/>
            <person name="Lee M.D."/>
            <person name="Amend J.P."/>
        </authorList>
    </citation>
    <scope>NUCLEOTIDE SEQUENCE [LARGE SCALE GENOMIC DNA]</scope>
    <source>
        <strain evidence="6">SURF_5</strain>
    </source>
</reference>
<accession>A0A3A4P4T5</accession>
<evidence type="ECO:0000256" key="2">
    <source>
        <dbReference type="ARBA" id="ARBA00022491"/>
    </source>
</evidence>
<dbReference type="GO" id="GO:0006402">
    <property type="term" value="P:mRNA catabolic process"/>
    <property type="evidence" value="ECO:0007669"/>
    <property type="project" value="InterPro"/>
</dbReference>
<dbReference type="GO" id="GO:0048027">
    <property type="term" value="F:mRNA 5'-UTR binding"/>
    <property type="evidence" value="ECO:0007669"/>
    <property type="project" value="UniProtKB-UniRule"/>
</dbReference>
<dbReference type="HAMAP" id="MF_00167">
    <property type="entry name" value="CsrA"/>
    <property type="match status" value="1"/>
</dbReference>
<keyword evidence="3 5" id="KW-0810">Translation regulation</keyword>
<dbReference type="NCBIfam" id="TIGR00202">
    <property type="entry name" value="csrA"/>
    <property type="match status" value="1"/>
</dbReference>
<dbReference type="PANTHER" id="PTHR34984">
    <property type="entry name" value="CARBON STORAGE REGULATOR"/>
    <property type="match status" value="1"/>
</dbReference>
<name>A0A3A4P4T5_ABYX5</name>
<evidence type="ECO:0000256" key="3">
    <source>
        <dbReference type="ARBA" id="ARBA00022845"/>
    </source>
</evidence>
<proteinExistence type="inferred from homology"/>
<dbReference type="GO" id="GO:0044781">
    <property type="term" value="P:bacterial-type flagellum organization"/>
    <property type="evidence" value="ECO:0007669"/>
    <property type="project" value="UniProtKB-KW"/>
</dbReference>
<dbReference type="SUPFAM" id="SSF117130">
    <property type="entry name" value="CsrA-like"/>
    <property type="match status" value="1"/>
</dbReference>
<keyword evidence="5" id="KW-1005">Bacterial flagellum biogenesis</keyword>
<keyword evidence="4 5" id="KW-0694">RNA-binding</keyword>
<gene>
    <name evidence="5 6" type="primary">csrA</name>
    <name evidence="6" type="ORF">C4520_01025</name>
</gene>
<dbReference type="FunFam" id="2.60.40.4380:FF:000002">
    <property type="entry name" value="Translational regulator CsrA"/>
    <property type="match status" value="1"/>
</dbReference>
<comment type="caution">
    <text evidence="6">The sequence shown here is derived from an EMBL/GenBank/DDBJ whole genome shotgun (WGS) entry which is preliminary data.</text>
</comment>
<dbReference type="GO" id="GO:0006109">
    <property type="term" value="P:regulation of carbohydrate metabolic process"/>
    <property type="evidence" value="ECO:0007669"/>
    <property type="project" value="InterPro"/>
</dbReference>
<comment type="subunit">
    <text evidence="5">Homodimer; the beta-strands of each monomer intercalate to form a hydrophobic core, while the alpha-helices form wings that extend away from the core.</text>
</comment>
<comment type="similarity">
    <text evidence="5">Belongs to the CsrA/RsmA family.</text>
</comment>
<protein>
    <recommendedName>
        <fullName evidence="5">Translational regulator CsrA</fullName>
    </recommendedName>
</protein>
<evidence type="ECO:0000313" key="6">
    <source>
        <dbReference type="EMBL" id="RJP26172.1"/>
    </source>
</evidence>
<dbReference type="GO" id="GO:1902208">
    <property type="term" value="P:regulation of bacterial-type flagellum assembly"/>
    <property type="evidence" value="ECO:0007669"/>
    <property type="project" value="UniProtKB-UniRule"/>
</dbReference>
<dbReference type="GO" id="GO:0005829">
    <property type="term" value="C:cytosol"/>
    <property type="evidence" value="ECO:0007669"/>
    <property type="project" value="TreeGrafter"/>
</dbReference>
<dbReference type="InterPro" id="IPR036107">
    <property type="entry name" value="CsrA_sf"/>
</dbReference>
<evidence type="ECO:0000256" key="4">
    <source>
        <dbReference type="ARBA" id="ARBA00022884"/>
    </source>
</evidence>
<keyword evidence="2 5" id="KW-0678">Repressor</keyword>
<sequence length="78" mass="8843">MLVLTRKVNESIVIGDSIEVFVVAIEGDQVKLGINAPREITIHRREVYEQIKRANEEAVRTAPLDIAKVRRVLPPLKK</sequence>
<dbReference type="AlphaFoldDB" id="A0A3A4P4T5"/>
<evidence type="ECO:0000256" key="5">
    <source>
        <dbReference type="HAMAP-Rule" id="MF_00167"/>
    </source>
</evidence>
<dbReference type="NCBIfam" id="NF002469">
    <property type="entry name" value="PRK01712.1"/>
    <property type="match status" value="1"/>
</dbReference>
<comment type="function">
    <text evidence="5">A translational regulator that binds mRNA to regulate translation initiation and/or mRNA stability. Usually binds in the 5'-UTR at or near the Shine-Dalgarno sequence preventing ribosome-binding, thus repressing translation. Its main target seems to be the major flagellin gene, while its function is anatagonized by FliW.</text>
</comment>
<dbReference type="Proteomes" id="UP000265882">
    <property type="component" value="Unassembled WGS sequence"/>
</dbReference>